<keyword evidence="6" id="KW-1185">Reference proteome</keyword>
<dbReference type="SUPFAM" id="SSF53756">
    <property type="entry name" value="UDP-Glycosyltransferase/glycogen phosphorylase"/>
    <property type="match status" value="1"/>
</dbReference>
<sequence length="367" mass="40748">MALSKSSRRDLGQKKATRRALWVSTSLSTHGGIATYVRNMRGTTLWLEWDIHHIATHCNGSALARLVIFLKGLGRFVYELSRQRVSVVHIHTSSYGSFARKSILTWISALFQVPVILHVHGSEFHQFFEKVPKPAKLFIRATLERADAVIALGEIWARRLELIAPDANIAVVPNAIRLSPVVDQSDRDPIHVLFLGEVCERKGTFLLLESWARLFENCPSAQARLSIVGNGDNERAHSIINKLGIRDCVEVRGWLSPSEVQGLLANTQILVLPSLNEGQPMAILEAMARGICVVASNSGGIPEMLGDASGILVDPLEVTYLTQAIERVITDHEARHLVGTAARERIEKHFNIDIVCRQLDSLYHDVS</sequence>
<dbReference type="PANTHER" id="PTHR12526:SF631">
    <property type="entry name" value="BLL6306 PROTEIN"/>
    <property type="match status" value="1"/>
</dbReference>
<keyword evidence="2" id="KW-0808">Transferase</keyword>
<feature type="domain" description="Glycosyl transferase family 1" evidence="3">
    <location>
        <begin position="185"/>
        <end position="345"/>
    </location>
</feature>
<dbReference type="InterPro" id="IPR028098">
    <property type="entry name" value="Glyco_trans_4-like_N"/>
</dbReference>
<dbReference type="Proteomes" id="UP000570517">
    <property type="component" value="Unassembled WGS sequence"/>
</dbReference>
<name>A0A850PZ43_9MYCO</name>
<accession>A0A850PZ43</accession>
<evidence type="ECO:0000259" key="3">
    <source>
        <dbReference type="Pfam" id="PF00534"/>
    </source>
</evidence>
<feature type="domain" description="Glycosyltransferase subfamily 4-like N-terminal" evidence="4">
    <location>
        <begin position="64"/>
        <end position="174"/>
    </location>
</feature>
<dbReference type="AlphaFoldDB" id="A0A850PZ43"/>
<evidence type="ECO:0000313" key="6">
    <source>
        <dbReference type="Proteomes" id="UP000570517"/>
    </source>
</evidence>
<dbReference type="CDD" id="cd03801">
    <property type="entry name" value="GT4_PimA-like"/>
    <property type="match status" value="1"/>
</dbReference>
<evidence type="ECO:0000256" key="2">
    <source>
        <dbReference type="ARBA" id="ARBA00022679"/>
    </source>
</evidence>
<keyword evidence="1" id="KW-0328">Glycosyltransferase</keyword>
<dbReference type="RefSeq" id="WP_178360983.1">
    <property type="nucleotide sequence ID" value="NZ_JABFYL010000045.1"/>
</dbReference>
<dbReference type="InterPro" id="IPR001296">
    <property type="entry name" value="Glyco_trans_1"/>
</dbReference>
<dbReference type="PANTHER" id="PTHR12526">
    <property type="entry name" value="GLYCOSYLTRANSFERASE"/>
    <property type="match status" value="1"/>
</dbReference>
<gene>
    <name evidence="5" type="ORF">HLY00_4476</name>
</gene>
<dbReference type="GO" id="GO:0016757">
    <property type="term" value="F:glycosyltransferase activity"/>
    <property type="evidence" value="ECO:0007669"/>
    <property type="project" value="UniProtKB-KW"/>
</dbReference>
<dbReference type="Gene3D" id="3.40.50.2000">
    <property type="entry name" value="Glycogen Phosphorylase B"/>
    <property type="match status" value="2"/>
</dbReference>
<dbReference type="EMBL" id="JABFYL010000045">
    <property type="protein sequence ID" value="NVN52766.1"/>
    <property type="molecule type" value="Genomic_DNA"/>
</dbReference>
<evidence type="ECO:0000256" key="1">
    <source>
        <dbReference type="ARBA" id="ARBA00022676"/>
    </source>
</evidence>
<protein>
    <recommendedName>
        <fullName evidence="7">Polysaccharide biosynthesis protein</fullName>
    </recommendedName>
</protein>
<proteinExistence type="predicted"/>
<organism evidence="5 6">
    <name type="scientific">Mycolicibacterium hippocampi</name>
    <dbReference type="NCBI Taxonomy" id="659824"/>
    <lineage>
        <taxon>Bacteria</taxon>
        <taxon>Bacillati</taxon>
        <taxon>Actinomycetota</taxon>
        <taxon>Actinomycetes</taxon>
        <taxon>Mycobacteriales</taxon>
        <taxon>Mycobacteriaceae</taxon>
        <taxon>Mycolicibacterium</taxon>
    </lineage>
</organism>
<reference evidence="5 6" key="1">
    <citation type="submission" date="2020-05" db="EMBL/GenBank/DDBJ databases">
        <title>Draft genome sequence of Mycobacterium hippocampi DL, isolated from European seabass, Dicentrarchus labrax, reared in fish farms.</title>
        <authorList>
            <person name="Stathopoulou P."/>
            <person name="Asimakis E."/>
            <person name="Tzokas K."/>
            <person name="Batargias C."/>
            <person name="Tsiamis G."/>
        </authorList>
    </citation>
    <scope>NUCLEOTIDE SEQUENCE [LARGE SCALE GENOMIC DNA]</scope>
    <source>
        <strain evidence="5 6">DL</strain>
    </source>
</reference>
<evidence type="ECO:0000259" key="4">
    <source>
        <dbReference type="Pfam" id="PF13579"/>
    </source>
</evidence>
<dbReference type="Pfam" id="PF13579">
    <property type="entry name" value="Glyco_trans_4_4"/>
    <property type="match status" value="1"/>
</dbReference>
<evidence type="ECO:0008006" key="7">
    <source>
        <dbReference type="Google" id="ProtNLM"/>
    </source>
</evidence>
<dbReference type="Pfam" id="PF00534">
    <property type="entry name" value="Glycos_transf_1"/>
    <property type="match status" value="1"/>
</dbReference>
<evidence type="ECO:0000313" key="5">
    <source>
        <dbReference type="EMBL" id="NVN52766.1"/>
    </source>
</evidence>
<comment type="caution">
    <text evidence="5">The sequence shown here is derived from an EMBL/GenBank/DDBJ whole genome shotgun (WGS) entry which is preliminary data.</text>
</comment>